<evidence type="ECO:0000256" key="3">
    <source>
        <dbReference type="ARBA" id="ARBA00022801"/>
    </source>
</evidence>
<dbReference type="OrthoDB" id="9764363at2"/>
<dbReference type="GO" id="GO:0004176">
    <property type="term" value="F:ATP-dependent peptidase activity"/>
    <property type="evidence" value="ECO:0007669"/>
    <property type="project" value="InterPro"/>
</dbReference>
<dbReference type="GO" id="GO:0004252">
    <property type="term" value="F:serine-type endopeptidase activity"/>
    <property type="evidence" value="ECO:0007669"/>
    <property type="project" value="InterPro"/>
</dbReference>
<evidence type="ECO:0000256" key="2">
    <source>
        <dbReference type="ARBA" id="ARBA00022670"/>
    </source>
</evidence>
<dbReference type="Pfam" id="PF01343">
    <property type="entry name" value="Peptidase_S49"/>
    <property type="match status" value="1"/>
</dbReference>
<dbReference type="CDD" id="cd07023">
    <property type="entry name" value="S49_Sppa_N_C"/>
    <property type="match status" value="1"/>
</dbReference>
<sequence>MSEHLQRIADAYILEQRRARRWRIFWRFCWLVVAIIIIGLLIKSFSSKPVNNENHIALVKVDGVIADDSNANATRINDSLDAAFKNKNTKAVIVQINSPGGSPVQSDDVYEHMRYLQNKYPKTPLYAVCVDVCASGGYYIASGAKDIYANKMTITGSIGVRAGGFGFVDLLKKIGVERRLYTAGKDKGFLDPFEPQSASQVSEMEAMLTETHQVFIDAVKVGRGDRLDKKQEDKIFSGMPFSGVQAKKYGLIDGFASVDSLQREKFNDMRVVNFTKPLSVFDQISQKLGTEVMYQAAQTSGLKLQ</sequence>
<feature type="transmembrane region" description="Helical" evidence="5">
    <location>
        <begin position="24"/>
        <end position="42"/>
    </location>
</feature>
<dbReference type="PANTHER" id="PTHR42987:SF8">
    <property type="entry name" value="PROTEINASE"/>
    <property type="match status" value="1"/>
</dbReference>
<keyword evidence="2" id="KW-0645">Protease</keyword>
<proteinExistence type="inferred from homology"/>
<accession>A0A8J3EA83</accession>
<keyword evidence="3" id="KW-0378">Hydrolase</keyword>
<gene>
    <name evidence="7" type="ORF">GCM10010995_25440</name>
</gene>
<keyword evidence="8" id="KW-1185">Reference proteome</keyword>
<keyword evidence="5" id="KW-0472">Membrane</keyword>
<keyword evidence="5" id="KW-1133">Transmembrane helix</keyword>
<name>A0A8J3EA83_9GAMM</name>
<dbReference type="InterPro" id="IPR047272">
    <property type="entry name" value="S49_SppA_C"/>
</dbReference>
<reference evidence="7" key="2">
    <citation type="submission" date="2020-09" db="EMBL/GenBank/DDBJ databases">
        <authorList>
            <person name="Sun Q."/>
            <person name="Zhou Y."/>
        </authorList>
    </citation>
    <scope>NUCLEOTIDE SEQUENCE</scope>
    <source>
        <strain evidence="7">CGMCC 1.15758</strain>
    </source>
</reference>
<dbReference type="Gene3D" id="3.90.226.10">
    <property type="entry name" value="2-enoyl-CoA Hydratase, Chain A, domain 1"/>
    <property type="match status" value="1"/>
</dbReference>
<comment type="similarity">
    <text evidence="1">Belongs to the peptidase S49 family.</text>
</comment>
<dbReference type="PRINTS" id="PR00127">
    <property type="entry name" value="CLPPROTEASEP"/>
</dbReference>
<keyword evidence="5" id="KW-0812">Transmembrane</keyword>
<evidence type="ECO:0000256" key="4">
    <source>
        <dbReference type="ARBA" id="ARBA00022825"/>
    </source>
</evidence>
<dbReference type="AlphaFoldDB" id="A0A8J3EA83"/>
<keyword evidence="4" id="KW-0720">Serine protease</keyword>
<dbReference type="GO" id="GO:0006508">
    <property type="term" value="P:proteolysis"/>
    <property type="evidence" value="ECO:0007669"/>
    <property type="project" value="UniProtKB-KW"/>
</dbReference>
<dbReference type="InterPro" id="IPR001907">
    <property type="entry name" value="ClpP"/>
</dbReference>
<reference evidence="7" key="1">
    <citation type="journal article" date="2014" name="Int. J. Syst. Evol. Microbiol.">
        <title>Complete genome sequence of Corynebacterium casei LMG S-19264T (=DSM 44701T), isolated from a smear-ripened cheese.</title>
        <authorList>
            <consortium name="US DOE Joint Genome Institute (JGI-PGF)"/>
            <person name="Walter F."/>
            <person name="Albersmeier A."/>
            <person name="Kalinowski J."/>
            <person name="Ruckert C."/>
        </authorList>
    </citation>
    <scope>NUCLEOTIDE SEQUENCE</scope>
    <source>
        <strain evidence="7">CGMCC 1.15758</strain>
    </source>
</reference>
<evidence type="ECO:0000256" key="1">
    <source>
        <dbReference type="ARBA" id="ARBA00008683"/>
    </source>
</evidence>
<dbReference type="InterPro" id="IPR029045">
    <property type="entry name" value="ClpP/crotonase-like_dom_sf"/>
</dbReference>
<organism evidence="7 8">
    <name type="scientific">Cysteiniphilum litorale</name>
    <dbReference type="NCBI Taxonomy" id="2056700"/>
    <lineage>
        <taxon>Bacteria</taxon>
        <taxon>Pseudomonadati</taxon>
        <taxon>Pseudomonadota</taxon>
        <taxon>Gammaproteobacteria</taxon>
        <taxon>Thiotrichales</taxon>
        <taxon>Fastidiosibacteraceae</taxon>
        <taxon>Cysteiniphilum</taxon>
    </lineage>
</organism>
<dbReference type="Proteomes" id="UP000636949">
    <property type="component" value="Unassembled WGS sequence"/>
</dbReference>
<comment type="caution">
    <text evidence="7">The sequence shown here is derived from an EMBL/GenBank/DDBJ whole genome shotgun (WGS) entry which is preliminary data.</text>
</comment>
<dbReference type="InterPro" id="IPR002142">
    <property type="entry name" value="Peptidase_S49"/>
</dbReference>
<dbReference type="PANTHER" id="PTHR42987">
    <property type="entry name" value="PEPTIDASE S49"/>
    <property type="match status" value="1"/>
</dbReference>
<dbReference type="EMBL" id="BMJS01000045">
    <property type="protein sequence ID" value="GGG06827.1"/>
    <property type="molecule type" value="Genomic_DNA"/>
</dbReference>
<dbReference type="RefSeq" id="WP_117003872.1">
    <property type="nucleotide sequence ID" value="NZ_BMJS01000045.1"/>
</dbReference>
<evidence type="ECO:0000313" key="8">
    <source>
        <dbReference type="Proteomes" id="UP000636949"/>
    </source>
</evidence>
<evidence type="ECO:0000313" key="7">
    <source>
        <dbReference type="EMBL" id="GGG06827.1"/>
    </source>
</evidence>
<dbReference type="SUPFAM" id="SSF52096">
    <property type="entry name" value="ClpP/crotonase"/>
    <property type="match status" value="1"/>
</dbReference>
<evidence type="ECO:0000256" key="5">
    <source>
        <dbReference type="SAM" id="Phobius"/>
    </source>
</evidence>
<protein>
    <submittedName>
        <fullName evidence="7">Peptidase</fullName>
    </submittedName>
</protein>
<feature type="domain" description="Peptidase S49" evidence="6">
    <location>
        <begin position="122"/>
        <end position="264"/>
    </location>
</feature>
<dbReference type="Gene3D" id="6.20.330.10">
    <property type="match status" value="1"/>
</dbReference>
<evidence type="ECO:0000259" key="6">
    <source>
        <dbReference type="Pfam" id="PF01343"/>
    </source>
</evidence>